<dbReference type="Proteomes" id="UP001054837">
    <property type="component" value="Unassembled WGS sequence"/>
</dbReference>
<dbReference type="AlphaFoldDB" id="A0AAV4W5M2"/>
<accession>A0AAV4W5M2</accession>
<comment type="caution">
    <text evidence="1">The sequence shown here is derived from an EMBL/GenBank/DDBJ whole genome shotgun (WGS) entry which is preliminary data.</text>
</comment>
<protein>
    <submittedName>
        <fullName evidence="1">Uncharacterized protein</fullName>
    </submittedName>
</protein>
<sequence length="110" mass="12755">MKKANFCIEPRRFQFVASSSFSKDLCLPLGILCHVTQMASDDWLFWEPLLPHSKNNYFFLKEQRDEGVFPLMPSEQRFMDAFFVSIFLCTSGMQIKGCPENSIDETESNL</sequence>
<name>A0AAV4W5M2_9ARAC</name>
<evidence type="ECO:0000313" key="2">
    <source>
        <dbReference type="Proteomes" id="UP001054837"/>
    </source>
</evidence>
<dbReference type="EMBL" id="BPLQ01014175">
    <property type="protein sequence ID" value="GIY77786.1"/>
    <property type="molecule type" value="Genomic_DNA"/>
</dbReference>
<gene>
    <name evidence="1" type="ORF">CDAR_381171</name>
</gene>
<organism evidence="1 2">
    <name type="scientific">Caerostris darwini</name>
    <dbReference type="NCBI Taxonomy" id="1538125"/>
    <lineage>
        <taxon>Eukaryota</taxon>
        <taxon>Metazoa</taxon>
        <taxon>Ecdysozoa</taxon>
        <taxon>Arthropoda</taxon>
        <taxon>Chelicerata</taxon>
        <taxon>Arachnida</taxon>
        <taxon>Araneae</taxon>
        <taxon>Araneomorphae</taxon>
        <taxon>Entelegynae</taxon>
        <taxon>Araneoidea</taxon>
        <taxon>Araneidae</taxon>
        <taxon>Caerostris</taxon>
    </lineage>
</organism>
<reference evidence="1 2" key="1">
    <citation type="submission" date="2021-06" db="EMBL/GenBank/DDBJ databases">
        <title>Caerostris darwini draft genome.</title>
        <authorList>
            <person name="Kono N."/>
            <person name="Arakawa K."/>
        </authorList>
    </citation>
    <scope>NUCLEOTIDE SEQUENCE [LARGE SCALE GENOMIC DNA]</scope>
</reference>
<evidence type="ECO:0000313" key="1">
    <source>
        <dbReference type="EMBL" id="GIY77786.1"/>
    </source>
</evidence>
<proteinExistence type="predicted"/>
<keyword evidence="2" id="KW-1185">Reference proteome</keyword>